<dbReference type="InterPro" id="IPR001394">
    <property type="entry name" value="Peptidase_C19_UCH"/>
</dbReference>
<evidence type="ECO:0000259" key="16">
    <source>
        <dbReference type="PROSITE" id="PS50271"/>
    </source>
</evidence>
<dbReference type="InterPro" id="IPR013083">
    <property type="entry name" value="Znf_RING/FYVE/PHD"/>
</dbReference>
<evidence type="ECO:0000256" key="7">
    <source>
        <dbReference type="ARBA" id="ARBA00022786"/>
    </source>
</evidence>
<name>A0A286UUU9_9AGAM</name>
<evidence type="ECO:0000313" key="18">
    <source>
        <dbReference type="Proteomes" id="UP000217199"/>
    </source>
</evidence>
<dbReference type="GO" id="GO:0016579">
    <property type="term" value="P:protein deubiquitination"/>
    <property type="evidence" value="ECO:0007669"/>
    <property type="project" value="InterPro"/>
</dbReference>
<dbReference type="GO" id="GO:0008270">
    <property type="term" value="F:zinc ion binding"/>
    <property type="evidence" value="ECO:0007669"/>
    <property type="project" value="UniProtKB-KW"/>
</dbReference>
<dbReference type="CDD" id="cd14386">
    <property type="entry name" value="UBA2_UBP5"/>
    <property type="match status" value="1"/>
</dbReference>
<dbReference type="InterPro" id="IPR001607">
    <property type="entry name" value="Znf_UBP"/>
</dbReference>
<dbReference type="GO" id="GO:0006508">
    <property type="term" value="P:proteolysis"/>
    <property type="evidence" value="ECO:0007669"/>
    <property type="project" value="UniProtKB-KW"/>
</dbReference>
<evidence type="ECO:0000313" key="17">
    <source>
        <dbReference type="EMBL" id="PAV23373.1"/>
    </source>
</evidence>
<dbReference type="FunFam" id="1.10.8.10:FF:000086">
    <property type="entry name" value="Ubiquitin carboxyl-terminal hydrolase"/>
    <property type="match status" value="1"/>
</dbReference>
<dbReference type="InterPro" id="IPR015940">
    <property type="entry name" value="UBA"/>
</dbReference>
<dbReference type="EC" id="3.4.19.12" evidence="12"/>
<dbReference type="FunFam" id="1.10.8.10:FF:000103">
    <property type="entry name" value="Ubiquitin carboxyl-terminal hydrolase"/>
    <property type="match status" value="1"/>
</dbReference>
<keyword evidence="7 12" id="KW-0833">Ubl conjugation pathway</keyword>
<keyword evidence="6 11" id="KW-0863">Zinc-finger</keyword>
<keyword evidence="18" id="KW-1185">Reference proteome</keyword>
<dbReference type="PANTHER" id="PTHR24006:SF664">
    <property type="entry name" value="UBIQUITIN CARBOXYL-TERMINAL HYDROLASE"/>
    <property type="match status" value="1"/>
</dbReference>
<keyword evidence="5" id="KW-0677">Repeat</keyword>
<comment type="catalytic activity">
    <reaction evidence="1 12">
        <text>Thiol-dependent hydrolysis of ester, thioester, amide, peptide and isopeptide bonds formed by the C-terminal Gly of ubiquitin (a 76-residue protein attached to proteins as an intracellular targeting signal).</text>
        <dbReference type="EC" id="3.4.19.12"/>
    </reaction>
</comment>
<dbReference type="PROSITE" id="PS50235">
    <property type="entry name" value="USP_3"/>
    <property type="match status" value="1"/>
</dbReference>
<organism evidence="17 18">
    <name type="scientific">Pyrrhoderma noxium</name>
    <dbReference type="NCBI Taxonomy" id="2282107"/>
    <lineage>
        <taxon>Eukaryota</taxon>
        <taxon>Fungi</taxon>
        <taxon>Dikarya</taxon>
        <taxon>Basidiomycota</taxon>
        <taxon>Agaricomycotina</taxon>
        <taxon>Agaricomycetes</taxon>
        <taxon>Hymenochaetales</taxon>
        <taxon>Hymenochaetaceae</taxon>
        <taxon>Pyrrhoderma</taxon>
    </lineage>
</organism>
<evidence type="ECO:0000256" key="2">
    <source>
        <dbReference type="ARBA" id="ARBA00009085"/>
    </source>
</evidence>
<dbReference type="OrthoDB" id="361536at2759"/>
<evidence type="ECO:0000256" key="4">
    <source>
        <dbReference type="ARBA" id="ARBA00022723"/>
    </source>
</evidence>
<dbReference type="FunFam" id="3.30.40.10:FF:000396">
    <property type="entry name" value="Ubiquitin carboxyl-terminal hydrolase"/>
    <property type="match status" value="1"/>
</dbReference>
<dbReference type="GO" id="GO:0004843">
    <property type="term" value="F:cysteine-type deubiquitinase activity"/>
    <property type="evidence" value="ECO:0007669"/>
    <property type="project" value="UniProtKB-UniRule"/>
</dbReference>
<dbReference type="Gene3D" id="1.10.8.10">
    <property type="entry name" value="DNA helicase RuvA subunit, C-terminal domain"/>
    <property type="match status" value="2"/>
</dbReference>
<dbReference type="InterPro" id="IPR018200">
    <property type="entry name" value="USP_CS"/>
</dbReference>
<keyword evidence="9 12" id="KW-0788">Thiol protease</keyword>
<comment type="caution">
    <text evidence="17">The sequence shown here is derived from an EMBL/GenBank/DDBJ whole genome shotgun (WGS) entry which is preliminary data.</text>
</comment>
<dbReference type="CDD" id="cd14385">
    <property type="entry name" value="UBA1_spUBP14_like"/>
    <property type="match status" value="1"/>
</dbReference>
<dbReference type="Gene3D" id="3.90.70.10">
    <property type="entry name" value="Cysteine proteinases"/>
    <property type="match status" value="1"/>
</dbReference>
<dbReference type="PROSITE" id="PS50030">
    <property type="entry name" value="UBA"/>
    <property type="match status" value="2"/>
</dbReference>
<dbReference type="PANTHER" id="PTHR24006">
    <property type="entry name" value="UBIQUITIN CARBOXYL-TERMINAL HYDROLASE"/>
    <property type="match status" value="1"/>
</dbReference>
<evidence type="ECO:0000256" key="3">
    <source>
        <dbReference type="ARBA" id="ARBA00022670"/>
    </source>
</evidence>
<gene>
    <name evidence="17" type="ORF">PNOK_0044100</name>
</gene>
<evidence type="ECO:0000256" key="8">
    <source>
        <dbReference type="ARBA" id="ARBA00022801"/>
    </source>
</evidence>
<feature type="domain" description="USP" evidence="15">
    <location>
        <begin position="171"/>
        <end position="626"/>
    </location>
</feature>
<evidence type="ECO:0000256" key="10">
    <source>
        <dbReference type="ARBA" id="ARBA00022833"/>
    </source>
</evidence>
<feature type="domain" description="UBP-type" evidence="16">
    <location>
        <begin position="20"/>
        <end position="129"/>
    </location>
</feature>
<dbReference type="PROSITE" id="PS00973">
    <property type="entry name" value="USP_2"/>
    <property type="match status" value="1"/>
</dbReference>
<evidence type="ECO:0000256" key="1">
    <source>
        <dbReference type="ARBA" id="ARBA00000707"/>
    </source>
</evidence>
<evidence type="ECO:0000256" key="12">
    <source>
        <dbReference type="RuleBase" id="RU366025"/>
    </source>
</evidence>
<protein>
    <recommendedName>
        <fullName evidence="12">Ubiquitin carboxyl-terminal hydrolase</fullName>
        <ecNumber evidence="12">3.4.19.12</ecNumber>
    </recommendedName>
</protein>
<dbReference type="SUPFAM" id="SSF54001">
    <property type="entry name" value="Cysteine proteinases"/>
    <property type="match status" value="1"/>
</dbReference>
<dbReference type="FunCoup" id="A0A286UUU9">
    <property type="interactions" value="615"/>
</dbReference>
<comment type="similarity">
    <text evidence="2 12">Belongs to the peptidase C19 family.</text>
</comment>
<dbReference type="InterPro" id="IPR038765">
    <property type="entry name" value="Papain-like_cys_pep_sf"/>
</dbReference>
<dbReference type="PROSITE" id="PS00972">
    <property type="entry name" value="USP_1"/>
    <property type="match status" value="1"/>
</dbReference>
<keyword evidence="10" id="KW-0862">Zinc</keyword>
<dbReference type="Pfam" id="PF00627">
    <property type="entry name" value="UBA"/>
    <property type="match status" value="2"/>
</dbReference>
<keyword evidence="8 12" id="KW-0378">Hydrolase</keyword>
<feature type="compositionally biased region" description="Polar residues" evidence="13">
    <location>
        <begin position="541"/>
        <end position="551"/>
    </location>
</feature>
<evidence type="ECO:0000256" key="9">
    <source>
        <dbReference type="ARBA" id="ARBA00022807"/>
    </source>
</evidence>
<dbReference type="Pfam" id="PF00443">
    <property type="entry name" value="UCH"/>
    <property type="match status" value="1"/>
</dbReference>
<dbReference type="InterPro" id="IPR009060">
    <property type="entry name" value="UBA-like_sf"/>
</dbReference>
<dbReference type="InParanoid" id="A0A286UUU9"/>
<dbReference type="SMART" id="SM00165">
    <property type="entry name" value="UBA"/>
    <property type="match status" value="2"/>
</dbReference>
<dbReference type="SUPFAM" id="SSF46934">
    <property type="entry name" value="UBA-like"/>
    <property type="match status" value="1"/>
</dbReference>
<feature type="domain" description="UBA" evidence="14">
    <location>
        <begin position="494"/>
        <end position="534"/>
    </location>
</feature>
<dbReference type="AlphaFoldDB" id="A0A286UUU9"/>
<evidence type="ECO:0000259" key="15">
    <source>
        <dbReference type="PROSITE" id="PS50235"/>
    </source>
</evidence>
<feature type="domain" description="UBA" evidence="14">
    <location>
        <begin position="431"/>
        <end position="472"/>
    </location>
</feature>
<dbReference type="GO" id="GO:0005634">
    <property type="term" value="C:nucleus"/>
    <property type="evidence" value="ECO:0007669"/>
    <property type="project" value="TreeGrafter"/>
</dbReference>
<dbReference type="SMART" id="SM00290">
    <property type="entry name" value="ZnF_UBP"/>
    <property type="match status" value="1"/>
</dbReference>
<dbReference type="InterPro" id="IPR028889">
    <property type="entry name" value="USP"/>
</dbReference>
<reference evidence="17 18" key="1">
    <citation type="journal article" date="2017" name="Mol. Ecol.">
        <title>Comparative and population genomic landscape of Phellinus noxius: A hypervariable fungus causing root rot in trees.</title>
        <authorList>
            <person name="Chung C.L."/>
            <person name="Lee T.J."/>
            <person name="Akiba M."/>
            <person name="Lee H.H."/>
            <person name="Kuo T.H."/>
            <person name="Liu D."/>
            <person name="Ke H.M."/>
            <person name="Yokoi T."/>
            <person name="Roa M.B."/>
            <person name="Lu M.J."/>
            <person name="Chang Y.Y."/>
            <person name="Ann P.J."/>
            <person name="Tsai J.N."/>
            <person name="Chen C.Y."/>
            <person name="Tzean S.S."/>
            <person name="Ota Y."/>
            <person name="Hattori T."/>
            <person name="Sahashi N."/>
            <person name="Liou R.F."/>
            <person name="Kikuchi T."/>
            <person name="Tsai I.J."/>
        </authorList>
    </citation>
    <scope>NUCLEOTIDE SEQUENCE [LARGE SCALE GENOMIC DNA]</scope>
    <source>
        <strain evidence="17 18">FFPRI411160</strain>
    </source>
</reference>
<dbReference type="GO" id="GO:0005829">
    <property type="term" value="C:cytosol"/>
    <property type="evidence" value="ECO:0007669"/>
    <property type="project" value="TreeGrafter"/>
</dbReference>
<dbReference type="InterPro" id="IPR050164">
    <property type="entry name" value="Peptidase_C19"/>
</dbReference>
<dbReference type="SUPFAM" id="SSF57850">
    <property type="entry name" value="RING/U-box"/>
    <property type="match status" value="1"/>
</dbReference>
<feature type="region of interest" description="Disordered" evidence="13">
    <location>
        <begin position="534"/>
        <end position="560"/>
    </location>
</feature>
<accession>A0A286UUU9</accession>
<evidence type="ECO:0000256" key="6">
    <source>
        <dbReference type="ARBA" id="ARBA00022771"/>
    </source>
</evidence>
<dbReference type="InterPro" id="IPR013087">
    <property type="entry name" value="Znf_C2H2_type"/>
</dbReference>
<dbReference type="Gene3D" id="3.30.40.10">
    <property type="entry name" value="Zinc/RING finger domain, C3HC4 (zinc finger)"/>
    <property type="match status" value="1"/>
</dbReference>
<dbReference type="PROSITE" id="PS50271">
    <property type="entry name" value="ZF_UBP"/>
    <property type="match status" value="1"/>
</dbReference>
<evidence type="ECO:0000256" key="13">
    <source>
        <dbReference type="SAM" id="MobiDB-lite"/>
    </source>
</evidence>
<dbReference type="PROSITE" id="PS00028">
    <property type="entry name" value="ZINC_FINGER_C2H2_1"/>
    <property type="match status" value="1"/>
</dbReference>
<evidence type="ECO:0000259" key="14">
    <source>
        <dbReference type="PROSITE" id="PS50030"/>
    </source>
</evidence>
<dbReference type="STRING" id="2282107.A0A286UUU9"/>
<dbReference type="EMBL" id="NBII01000001">
    <property type="protein sequence ID" value="PAV23373.1"/>
    <property type="molecule type" value="Genomic_DNA"/>
</dbReference>
<evidence type="ECO:0000256" key="5">
    <source>
        <dbReference type="ARBA" id="ARBA00022737"/>
    </source>
</evidence>
<dbReference type="Pfam" id="PF02148">
    <property type="entry name" value="zf-UBP"/>
    <property type="match status" value="1"/>
</dbReference>
<dbReference type="Proteomes" id="UP000217199">
    <property type="component" value="Unassembled WGS sequence"/>
</dbReference>
<keyword evidence="4" id="KW-0479">Metal-binding</keyword>
<dbReference type="CDD" id="cd02658">
    <property type="entry name" value="Peptidase_C19B"/>
    <property type="match status" value="1"/>
</dbReference>
<sequence>MTSLSSAKQSEVKAWEEEITACEHTLMLEQSPKEAINEAGLAHCHQCDLKENLWLCLACGSLGCGRQYSDGTGGRGHALQHYNETHHAINVKLGTITPEGTADVYCYDCDDARLDLDLAAHLSTYGINIKTQTKTEKSMTELQIEQNYNFDFKLTDESGKALDPVFGPELTGLQNLGNSCYMASVIQALFSLSSFQDRYYPTASLHWQSCNETLPATCLECQMIKLADGLISGRYSKPRTSFPGISPLKEEVGPEFQEGLRPADFKSLIGKGHAEFATMRQQDAEEFLSHILTVLRQDSKRRGLNEENQPTEIFKFGLEQRLECNDCKRVRYRVDSQDSISVPIAAKEREKDSDGKTKRCCSQAITVFNVPQVLVIHAKKFQLVNWVPTKIDVPVILPENDELMLDSYLGQGLKSGEIELPDETVEPDRLIFNETAIAQLTAMGFPEIRCQKALLATGNSDPESAMEWLFAHMDDPDIDDPIPTTQNKSSKGCEPSSEQVGMLTEMGFTPAQARKALRETDGNAERAVEWLFSHPDDTGEDTNASSNSTPNVPRHPGGSKALPARYQLKAFISHKGPSVHSGHYVVHIKKDEVGWIFYNDEKVVKADEESVNKLKKLAYLYVFERK</sequence>
<evidence type="ECO:0000256" key="11">
    <source>
        <dbReference type="PROSITE-ProRule" id="PRU00502"/>
    </source>
</evidence>
<keyword evidence="3 12" id="KW-0645">Protease</keyword>
<proteinExistence type="inferred from homology"/>